<organism evidence="3 4">
    <name type="scientific">Ambrosia artemisiifolia</name>
    <name type="common">Common ragweed</name>
    <dbReference type="NCBI Taxonomy" id="4212"/>
    <lineage>
        <taxon>Eukaryota</taxon>
        <taxon>Viridiplantae</taxon>
        <taxon>Streptophyta</taxon>
        <taxon>Embryophyta</taxon>
        <taxon>Tracheophyta</taxon>
        <taxon>Spermatophyta</taxon>
        <taxon>Magnoliopsida</taxon>
        <taxon>eudicotyledons</taxon>
        <taxon>Gunneridae</taxon>
        <taxon>Pentapetalae</taxon>
        <taxon>asterids</taxon>
        <taxon>campanulids</taxon>
        <taxon>Asterales</taxon>
        <taxon>Asteraceae</taxon>
        <taxon>Asteroideae</taxon>
        <taxon>Heliantheae alliance</taxon>
        <taxon>Heliantheae</taxon>
        <taxon>Ambrosia</taxon>
    </lineage>
</organism>
<reference evidence="3" key="1">
    <citation type="submission" date="2022-06" db="EMBL/GenBank/DDBJ databases">
        <title>Uncovering the hologenomic basis of an extraordinary plant invasion.</title>
        <authorList>
            <person name="Bieker V.C."/>
            <person name="Martin M.D."/>
            <person name="Gilbert T."/>
            <person name="Hodgins K."/>
            <person name="Battlay P."/>
            <person name="Petersen B."/>
            <person name="Wilson J."/>
        </authorList>
    </citation>
    <scope>NUCLEOTIDE SEQUENCE</scope>
    <source>
        <strain evidence="3">AA19_3_7</strain>
        <tissue evidence="3">Leaf</tissue>
    </source>
</reference>
<comment type="caution">
    <text evidence="3">The sequence shown here is derived from an EMBL/GenBank/DDBJ whole genome shotgun (WGS) entry which is preliminary data.</text>
</comment>
<evidence type="ECO:0000313" key="4">
    <source>
        <dbReference type="Proteomes" id="UP001206925"/>
    </source>
</evidence>
<proteinExistence type="predicted"/>
<evidence type="ECO:0000313" key="3">
    <source>
        <dbReference type="EMBL" id="KAI7737389.1"/>
    </source>
</evidence>
<gene>
    <name evidence="3" type="ORF">M8C21_015317</name>
</gene>
<accession>A0AAD5CB34</accession>
<keyword evidence="2" id="KW-0472">Membrane</keyword>
<dbReference type="EMBL" id="JAMZMK010009045">
    <property type="protein sequence ID" value="KAI7737389.1"/>
    <property type="molecule type" value="Genomic_DNA"/>
</dbReference>
<keyword evidence="2" id="KW-1133">Transmembrane helix</keyword>
<dbReference type="Proteomes" id="UP001206925">
    <property type="component" value="Unassembled WGS sequence"/>
</dbReference>
<feature type="transmembrane region" description="Helical" evidence="2">
    <location>
        <begin position="88"/>
        <end position="108"/>
    </location>
</feature>
<protein>
    <submittedName>
        <fullName evidence="3">Uncharacterized protein</fullName>
    </submittedName>
</protein>
<sequence length="148" mass="16366">NEAAAADHHIIIKDNKRKAGASSSAKKPPKPPRPPHSTQRSFSLDAAAVVDHKLIKELAMIKRARLERMRALLLHQKKPNNSKPSNSTSFFAIIFTIILFILVLFQGMSCQISCGTFQQGSPPPPLETNETAFIFIREELNPSAHDSV</sequence>
<dbReference type="AlphaFoldDB" id="A0AAD5CB34"/>
<keyword evidence="4" id="KW-1185">Reference proteome</keyword>
<evidence type="ECO:0000256" key="2">
    <source>
        <dbReference type="SAM" id="Phobius"/>
    </source>
</evidence>
<feature type="non-terminal residue" evidence="3">
    <location>
        <position position="1"/>
    </location>
</feature>
<feature type="region of interest" description="Disordered" evidence="1">
    <location>
        <begin position="1"/>
        <end position="40"/>
    </location>
</feature>
<dbReference type="PANTHER" id="PTHR34188:SF5">
    <property type="entry name" value="OS05G0131900 PROTEIN"/>
    <property type="match status" value="1"/>
</dbReference>
<evidence type="ECO:0000256" key="1">
    <source>
        <dbReference type="SAM" id="MobiDB-lite"/>
    </source>
</evidence>
<keyword evidence="2" id="KW-0812">Transmembrane</keyword>
<dbReference type="PANTHER" id="PTHR34188">
    <property type="entry name" value="OS01G0299500 PROTEIN"/>
    <property type="match status" value="1"/>
</dbReference>
<name>A0AAD5CB34_AMBAR</name>
<feature type="compositionally biased region" description="Basic and acidic residues" evidence="1">
    <location>
        <begin position="1"/>
        <end position="14"/>
    </location>
</feature>